<proteinExistence type="predicted"/>
<evidence type="ECO:0000256" key="2">
    <source>
        <dbReference type="SAM" id="Phobius"/>
    </source>
</evidence>
<reference evidence="3 4" key="1">
    <citation type="submission" date="2022-04" db="EMBL/GenBank/DDBJ databases">
        <title>Leucobacter sp. isolated from rhizosphere of onion.</title>
        <authorList>
            <person name="Won M."/>
            <person name="Lee C.-M."/>
            <person name="Woen H.-Y."/>
            <person name="Kwon S.-W."/>
        </authorList>
    </citation>
    <scope>NUCLEOTIDE SEQUENCE [LARGE SCALE GENOMIC DNA]</scope>
    <source>
        <strain evidence="3 4">H25R-14</strain>
    </source>
</reference>
<keyword evidence="1" id="KW-0175">Coiled coil</keyword>
<keyword evidence="4" id="KW-1185">Reference proteome</keyword>
<evidence type="ECO:0000313" key="3">
    <source>
        <dbReference type="EMBL" id="UOQ59135.1"/>
    </source>
</evidence>
<evidence type="ECO:0000256" key="1">
    <source>
        <dbReference type="SAM" id="Coils"/>
    </source>
</evidence>
<evidence type="ECO:0000313" key="4">
    <source>
        <dbReference type="Proteomes" id="UP000831775"/>
    </source>
</evidence>
<keyword evidence="2" id="KW-1133">Transmembrane helix</keyword>
<feature type="transmembrane region" description="Helical" evidence="2">
    <location>
        <begin position="55"/>
        <end position="78"/>
    </location>
</feature>
<keyword evidence="2" id="KW-0812">Transmembrane</keyword>
<dbReference type="EMBL" id="CP095043">
    <property type="protein sequence ID" value="UOQ59135.1"/>
    <property type="molecule type" value="Genomic_DNA"/>
</dbReference>
<protein>
    <submittedName>
        <fullName evidence="3">DUF3618 domain-containing protein</fullName>
    </submittedName>
</protein>
<dbReference type="RefSeq" id="WP_244683981.1">
    <property type="nucleotide sequence ID" value="NZ_CP095043.1"/>
</dbReference>
<dbReference type="Pfam" id="PF12277">
    <property type="entry name" value="DUF3618"/>
    <property type="match status" value="1"/>
</dbReference>
<dbReference type="Proteomes" id="UP000831775">
    <property type="component" value="Chromosome"/>
</dbReference>
<organism evidence="3 4">
    <name type="scientific">Leucobacter rhizosphaerae</name>
    <dbReference type="NCBI Taxonomy" id="2932245"/>
    <lineage>
        <taxon>Bacteria</taxon>
        <taxon>Bacillati</taxon>
        <taxon>Actinomycetota</taxon>
        <taxon>Actinomycetes</taxon>
        <taxon>Micrococcales</taxon>
        <taxon>Microbacteriaceae</taxon>
        <taxon>Leucobacter</taxon>
    </lineage>
</organism>
<keyword evidence="2" id="KW-0472">Membrane</keyword>
<gene>
    <name evidence="3" type="ORF">MUN76_08695</name>
</gene>
<accession>A0ABY4FS58</accession>
<feature type="coiled-coil region" evidence="1">
    <location>
        <begin position="10"/>
        <end position="54"/>
    </location>
</feature>
<name>A0ABY4FS58_9MICO</name>
<dbReference type="InterPro" id="IPR022062">
    <property type="entry name" value="DUF3618"/>
</dbReference>
<sequence length="86" mass="9406">MNLTEKQQGIADAELARAELYTTLSQLKDRLNYAQRVDDAVEDAKVRIAEQKQRYPLAFIAGVAGVAVVTGVAVWGVATAVAKRFR</sequence>